<dbReference type="Proteomes" id="UP000504633">
    <property type="component" value="Unplaced"/>
</dbReference>
<dbReference type="AlphaFoldDB" id="A0A6J1LRN9"/>
<evidence type="ECO:0000313" key="5">
    <source>
        <dbReference type="Proteomes" id="UP000504633"/>
    </source>
</evidence>
<evidence type="ECO:0000259" key="4">
    <source>
        <dbReference type="PROSITE" id="PS51729"/>
    </source>
</evidence>
<dbReference type="GeneID" id="111598540"/>
<keyword evidence="5" id="KW-1185">Reference proteome</keyword>
<dbReference type="RefSeq" id="XP_023169597.1">
    <property type="nucleotide sequence ID" value="XM_023313829.2"/>
</dbReference>
<dbReference type="OMA" id="CFGTHIV"/>
<dbReference type="OrthoDB" id="74247at2759"/>
<evidence type="ECO:0000313" key="6">
    <source>
        <dbReference type="RefSeq" id="XP_023169597.1"/>
    </source>
</evidence>
<dbReference type="Pfam" id="PF14542">
    <property type="entry name" value="Acetyltransf_CG"/>
    <property type="match status" value="1"/>
</dbReference>
<organism evidence="5 6">
    <name type="scientific">Drosophila hydei</name>
    <name type="common">Fruit fly</name>
    <dbReference type="NCBI Taxonomy" id="7224"/>
    <lineage>
        <taxon>Eukaryota</taxon>
        <taxon>Metazoa</taxon>
        <taxon>Ecdysozoa</taxon>
        <taxon>Arthropoda</taxon>
        <taxon>Hexapoda</taxon>
        <taxon>Insecta</taxon>
        <taxon>Pterygota</taxon>
        <taxon>Neoptera</taxon>
        <taxon>Endopterygota</taxon>
        <taxon>Diptera</taxon>
        <taxon>Brachycera</taxon>
        <taxon>Muscomorpha</taxon>
        <taxon>Ephydroidea</taxon>
        <taxon>Drosophilidae</taxon>
        <taxon>Drosophila</taxon>
    </lineage>
</organism>
<reference evidence="6" key="1">
    <citation type="submission" date="2025-08" db="UniProtKB">
        <authorList>
            <consortium name="RefSeq"/>
        </authorList>
    </citation>
    <scope>IDENTIFICATION</scope>
    <source>
        <strain evidence="6">15085-1641.00</strain>
        <tissue evidence="6">Whole body</tissue>
    </source>
</reference>
<feature type="domain" description="N-acetyltransferase" evidence="4">
    <location>
        <begin position="64"/>
        <end position="150"/>
    </location>
</feature>
<dbReference type="PROSITE" id="PS51729">
    <property type="entry name" value="GNAT_YJDJ"/>
    <property type="match status" value="1"/>
</dbReference>
<proteinExistence type="inferred from homology"/>
<dbReference type="PANTHER" id="PTHR31435:SF9">
    <property type="entry name" value="PROTEIN NATD1"/>
    <property type="match status" value="1"/>
</dbReference>
<protein>
    <recommendedName>
        <fullName evidence="2">Protein NATD1</fullName>
    </recommendedName>
    <alternativeName>
        <fullName evidence="3">N-acetyltransferase domain-containing protein 1</fullName>
    </alternativeName>
</protein>
<comment type="similarity">
    <text evidence="1">Belongs to the NATD1 family.</text>
</comment>
<dbReference type="KEGG" id="dhe:111598540"/>
<dbReference type="PANTHER" id="PTHR31435">
    <property type="entry name" value="PROTEIN NATD1"/>
    <property type="match status" value="1"/>
</dbReference>
<evidence type="ECO:0000256" key="3">
    <source>
        <dbReference type="ARBA" id="ARBA00031876"/>
    </source>
</evidence>
<dbReference type="InterPro" id="IPR031165">
    <property type="entry name" value="GNAT_YJDJ"/>
</dbReference>
<dbReference type="InterPro" id="IPR016181">
    <property type="entry name" value="Acyl_CoA_acyltransferase"/>
</dbReference>
<dbReference type="SUPFAM" id="SSF55729">
    <property type="entry name" value="Acyl-CoA N-acyltransferases (Nat)"/>
    <property type="match status" value="1"/>
</dbReference>
<gene>
    <name evidence="6" type="primary">LOC111598540</name>
</gene>
<name>A0A6J1LRN9_DROHY</name>
<dbReference type="InterPro" id="IPR045057">
    <property type="entry name" value="Gcn5-rel_NAT"/>
</dbReference>
<evidence type="ECO:0000256" key="1">
    <source>
        <dbReference type="ARBA" id="ARBA00006233"/>
    </source>
</evidence>
<evidence type="ECO:0000256" key="2">
    <source>
        <dbReference type="ARBA" id="ARBA00020243"/>
    </source>
</evidence>
<accession>A0A6J1LRN9</accession>
<sequence>MFTFLRFLSSHITKFRLNISPKSNIFLTGIALVRGRNFTNLSRATMLQSPKIASQSRCMASVIIVKHDHKKFFIEVDGLIAFLKYDNNNGVMHITHTRVPTKLNGHGIGKILSKAALEYAIQHDLLIRISCPFVQHYVNKYEPKFHKYIL</sequence>
<dbReference type="Gene3D" id="3.40.630.30">
    <property type="match status" value="1"/>
</dbReference>